<dbReference type="Pfam" id="PF00149">
    <property type="entry name" value="Metallophos"/>
    <property type="match status" value="1"/>
</dbReference>
<keyword evidence="10" id="KW-1185">Reference proteome</keyword>
<dbReference type="SUPFAM" id="SSF49363">
    <property type="entry name" value="Purple acid phosphatase, N-terminal domain"/>
    <property type="match status" value="1"/>
</dbReference>
<dbReference type="EMBL" id="CAJNOJ010000597">
    <property type="protein sequence ID" value="CAF1493500.1"/>
    <property type="molecule type" value="Genomic_DNA"/>
</dbReference>
<dbReference type="GO" id="GO:0003993">
    <property type="term" value="F:acid phosphatase activity"/>
    <property type="evidence" value="ECO:0007669"/>
    <property type="project" value="UniProtKB-EC"/>
</dbReference>
<protein>
    <recommendedName>
        <fullName evidence="4">Purple acid phosphatase</fullName>
        <ecNumber evidence="4">3.1.3.2</ecNumber>
    </recommendedName>
</protein>
<keyword evidence="1 4" id="KW-0732">Signal</keyword>
<dbReference type="Proteomes" id="UP000663852">
    <property type="component" value="Unassembled WGS sequence"/>
</dbReference>
<proteinExistence type="inferred from homology"/>
<evidence type="ECO:0000256" key="3">
    <source>
        <dbReference type="ARBA" id="ARBA00023180"/>
    </source>
</evidence>
<dbReference type="InterPro" id="IPR015914">
    <property type="entry name" value="PAPs_N"/>
</dbReference>
<feature type="domain" description="Purple acid phosphatase N-terminal" evidence="7">
    <location>
        <begin position="32"/>
        <end position="132"/>
    </location>
</feature>
<evidence type="ECO:0000256" key="1">
    <source>
        <dbReference type="ARBA" id="ARBA00022729"/>
    </source>
</evidence>
<dbReference type="InterPro" id="IPR029052">
    <property type="entry name" value="Metallo-depent_PP-like"/>
</dbReference>
<dbReference type="Gene3D" id="2.60.40.380">
    <property type="entry name" value="Purple acid phosphatase-like, N-terminal"/>
    <property type="match status" value="1"/>
</dbReference>
<dbReference type="Proteomes" id="UP000663828">
    <property type="component" value="Unassembled WGS sequence"/>
</dbReference>
<dbReference type="OrthoDB" id="45007at2759"/>
<comment type="caution">
    <text evidence="8">The sequence shown here is derived from an EMBL/GenBank/DDBJ whole genome shotgun (WGS) entry which is preliminary data.</text>
</comment>
<sequence>MKQRKIYSFGFCLFLSLIQSIDTTLCLAKLVPDQIRLAFAGDRGANIGWHSFGCPLSTSNPNPTPTVIYGFSKTNLNFTSINGNSSFYDTRNPLRISWFYHVQLPNLQPSTLYYYQIKQSTYVSSSDILSFQSSPIVGDQSRPINLITYGDFGVDGLVEDLVNGRHLFERALGALQKMLPMTDFFLHHGDICYADDSPEDLFLTYEEAFNYCQSMMTNITSSRFYMTTVGNHEINCTEIPKVDQLCSSVHQNQIPYSHRFHMPSEQSGGYLNSWYSFNYGFVHVISLSCESDFPNSPSGNLLDTTTQINWLKNDLSHVNRNVTPWLIVQCHRAWKGSVAKQDKAEHGVINCPSCKDAFESLLIQYNVDIYLAGHVHWYERICLNGVVNTTQYVNPNGPVYLINGAIGSPEGNDKLSQRSNESCFLTTDPGFGYLTINDRNHATFTYYRISDMAKLDQIDIIKNR</sequence>
<evidence type="ECO:0000259" key="5">
    <source>
        <dbReference type="Pfam" id="PF00149"/>
    </source>
</evidence>
<gene>
    <name evidence="9" type="ORF">EDS130_LOCUS42171</name>
    <name evidence="8" type="ORF">XAT740_LOCUS17771</name>
</gene>
<dbReference type="InterPro" id="IPR008963">
    <property type="entry name" value="Purple_acid_Pase-like_N"/>
</dbReference>
<dbReference type="InterPro" id="IPR039331">
    <property type="entry name" value="PAPs-like"/>
</dbReference>
<dbReference type="GO" id="GO:0046872">
    <property type="term" value="F:metal ion binding"/>
    <property type="evidence" value="ECO:0007669"/>
    <property type="project" value="InterPro"/>
</dbReference>
<evidence type="ECO:0000259" key="7">
    <source>
        <dbReference type="Pfam" id="PF16656"/>
    </source>
</evidence>
<keyword evidence="2 4" id="KW-0378">Hydrolase</keyword>
<evidence type="ECO:0000256" key="2">
    <source>
        <dbReference type="ARBA" id="ARBA00022801"/>
    </source>
</evidence>
<dbReference type="PANTHER" id="PTHR22953:SF153">
    <property type="entry name" value="PURPLE ACID PHOSPHATASE"/>
    <property type="match status" value="1"/>
</dbReference>
<dbReference type="CDD" id="cd00839">
    <property type="entry name" value="MPP_PAPs"/>
    <property type="match status" value="1"/>
</dbReference>
<dbReference type="Pfam" id="PF16656">
    <property type="entry name" value="Pur_ac_phosph_N"/>
    <property type="match status" value="1"/>
</dbReference>
<dbReference type="InterPro" id="IPR004843">
    <property type="entry name" value="Calcineurin-like_PHP"/>
</dbReference>
<dbReference type="Gene3D" id="3.60.21.10">
    <property type="match status" value="1"/>
</dbReference>
<dbReference type="EMBL" id="CAJNOR010001168">
    <property type="protein sequence ID" value="CAF1089755.1"/>
    <property type="molecule type" value="Genomic_DNA"/>
</dbReference>
<evidence type="ECO:0000313" key="9">
    <source>
        <dbReference type="EMBL" id="CAF1493500.1"/>
    </source>
</evidence>
<reference evidence="8" key="1">
    <citation type="submission" date="2021-02" db="EMBL/GenBank/DDBJ databases">
        <authorList>
            <person name="Nowell W R."/>
        </authorList>
    </citation>
    <scope>NUCLEOTIDE SEQUENCE</scope>
</reference>
<dbReference type="AlphaFoldDB" id="A0A814N9J1"/>
<organism evidence="8 10">
    <name type="scientific">Adineta ricciae</name>
    <name type="common">Rotifer</name>
    <dbReference type="NCBI Taxonomy" id="249248"/>
    <lineage>
        <taxon>Eukaryota</taxon>
        <taxon>Metazoa</taxon>
        <taxon>Spiralia</taxon>
        <taxon>Gnathifera</taxon>
        <taxon>Rotifera</taxon>
        <taxon>Eurotatoria</taxon>
        <taxon>Bdelloidea</taxon>
        <taxon>Adinetida</taxon>
        <taxon>Adinetidae</taxon>
        <taxon>Adineta</taxon>
    </lineage>
</organism>
<evidence type="ECO:0000259" key="6">
    <source>
        <dbReference type="Pfam" id="PF14008"/>
    </source>
</evidence>
<feature type="domain" description="Calcineurin-like phosphoesterase" evidence="5">
    <location>
        <begin position="180"/>
        <end position="378"/>
    </location>
</feature>
<feature type="signal peptide" evidence="4">
    <location>
        <begin position="1"/>
        <end position="28"/>
    </location>
</feature>
<comment type="catalytic activity">
    <reaction evidence="4">
        <text>a phosphate monoester + H2O = an alcohol + phosphate</text>
        <dbReference type="Rhea" id="RHEA:15017"/>
        <dbReference type="ChEBI" id="CHEBI:15377"/>
        <dbReference type="ChEBI" id="CHEBI:30879"/>
        <dbReference type="ChEBI" id="CHEBI:43474"/>
        <dbReference type="ChEBI" id="CHEBI:67140"/>
        <dbReference type="EC" id="3.1.3.2"/>
    </reaction>
</comment>
<dbReference type="InterPro" id="IPR041792">
    <property type="entry name" value="MPP_PAP"/>
</dbReference>
<feature type="chain" id="PRO_5035957037" description="Purple acid phosphatase" evidence="4">
    <location>
        <begin position="29"/>
        <end position="464"/>
    </location>
</feature>
<dbReference type="EC" id="3.1.3.2" evidence="4"/>
<evidence type="ECO:0000313" key="8">
    <source>
        <dbReference type="EMBL" id="CAF1089755.1"/>
    </source>
</evidence>
<keyword evidence="3" id="KW-0325">Glycoprotein</keyword>
<evidence type="ECO:0000256" key="4">
    <source>
        <dbReference type="RuleBase" id="RU361203"/>
    </source>
</evidence>
<dbReference type="PANTHER" id="PTHR22953">
    <property type="entry name" value="ACID PHOSPHATASE RELATED"/>
    <property type="match status" value="1"/>
</dbReference>
<accession>A0A814N9J1</accession>
<dbReference type="Pfam" id="PF14008">
    <property type="entry name" value="Metallophos_C"/>
    <property type="match status" value="1"/>
</dbReference>
<dbReference type="SUPFAM" id="SSF56300">
    <property type="entry name" value="Metallo-dependent phosphatases"/>
    <property type="match status" value="1"/>
</dbReference>
<name>A0A814N9J1_ADIRI</name>
<feature type="domain" description="Purple acid phosphatase C-terminal" evidence="6">
    <location>
        <begin position="397"/>
        <end position="456"/>
    </location>
</feature>
<dbReference type="InterPro" id="IPR025733">
    <property type="entry name" value="PAPs_C"/>
</dbReference>
<comment type="similarity">
    <text evidence="4">Belongs to the metallophosphoesterase superfamily. Purple acid phosphatase family.</text>
</comment>
<evidence type="ECO:0000313" key="10">
    <source>
        <dbReference type="Proteomes" id="UP000663828"/>
    </source>
</evidence>